<gene>
    <name evidence="12" type="ORF">VST7929_00111</name>
</gene>
<comment type="function">
    <text evidence="1 10">Controls the rotational direction of flagella during chemotaxis.</text>
</comment>
<evidence type="ECO:0000256" key="2">
    <source>
        <dbReference type="ARBA" id="ARBA00004162"/>
    </source>
</evidence>
<comment type="caution">
    <text evidence="12">The sequence shown here is derived from an EMBL/GenBank/DDBJ whole genome shotgun (WGS) entry which is preliminary data.</text>
</comment>
<keyword evidence="13" id="KW-1185">Reference proteome</keyword>
<evidence type="ECO:0000256" key="3">
    <source>
        <dbReference type="ARBA" id="ARBA00008281"/>
    </source>
</evidence>
<evidence type="ECO:0000256" key="5">
    <source>
        <dbReference type="ARBA" id="ARBA00022500"/>
    </source>
</evidence>
<accession>A0ABN8DNP2</accession>
<evidence type="ECO:0000256" key="6">
    <source>
        <dbReference type="ARBA" id="ARBA00022692"/>
    </source>
</evidence>
<keyword evidence="9 10" id="KW-0472">Membrane</keyword>
<keyword evidence="11" id="KW-0732">Signal</keyword>
<evidence type="ECO:0000313" key="12">
    <source>
        <dbReference type="EMBL" id="CAH0532295.1"/>
    </source>
</evidence>
<evidence type="ECO:0000313" key="13">
    <source>
        <dbReference type="Proteomes" id="UP000838672"/>
    </source>
</evidence>
<keyword evidence="8" id="KW-1133">Transmembrane helix</keyword>
<sequence>MTLSMKPFFLILALLTFSTTSWAESEDPAAAQAETGYRYFSLTPDITTNFHTNGDDLGFVRVSVDLMIENPADVSIVEHNVPLIRDAIIEVLTEQNEAQIKSIAGREAIRLACLQKVNELLLAEANKKVVTELLFTKYLYQ</sequence>
<dbReference type="PANTHER" id="PTHR35091:SF5">
    <property type="entry name" value="FLAGELLAR PROTEIN FLIL"/>
    <property type="match status" value="1"/>
</dbReference>
<feature type="signal peptide" evidence="11">
    <location>
        <begin position="1"/>
        <end position="23"/>
    </location>
</feature>
<organism evidence="12 13">
    <name type="scientific">Vibrio stylophorae</name>
    <dbReference type="NCBI Taxonomy" id="659351"/>
    <lineage>
        <taxon>Bacteria</taxon>
        <taxon>Pseudomonadati</taxon>
        <taxon>Pseudomonadota</taxon>
        <taxon>Gammaproteobacteria</taxon>
        <taxon>Vibrionales</taxon>
        <taxon>Vibrionaceae</taxon>
        <taxon>Vibrio</taxon>
    </lineage>
</organism>
<proteinExistence type="inferred from homology"/>
<evidence type="ECO:0000256" key="11">
    <source>
        <dbReference type="SAM" id="SignalP"/>
    </source>
</evidence>
<evidence type="ECO:0000256" key="10">
    <source>
        <dbReference type="RuleBase" id="RU364125"/>
    </source>
</evidence>
<dbReference type="PANTHER" id="PTHR35091">
    <property type="entry name" value="FLAGELLAR PROTEIN FLIL"/>
    <property type="match status" value="1"/>
</dbReference>
<evidence type="ECO:0000256" key="4">
    <source>
        <dbReference type="ARBA" id="ARBA00022475"/>
    </source>
</evidence>
<keyword evidence="6" id="KW-0812">Transmembrane</keyword>
<feature type="chain" id="PRO_5045705648" description="Flagellar protein FliL" evidence="11">
    <location>
        <begin position="24"/>
        <end position="141"/>
    </location>
</feature>
<keyword evidence="10" id="KW-0997">Cell inner membrane</keyword>
<keyword evidence="5 10" id="KW-0145">Chemotaxis</keyword>
<keyword evidence="7 10" id="KW-0283">Flagellar rotation</keyword>
<reference evidence="12" key="1">
    <citation type="submission" date="2021-11" db="EMBL/GenBank/DDBJ databases">
        <authorList>
            <person name="Rodrigo-Torres L."/>
            <person name="Arahal R. D."/>
            <person name="Lucena T."/>
        </authorList>
    </citation>
    <scope>NUCLEOTIDE SEQUENCE</scope>
    <source>
        <strain evidence="12">CECT 7929</strain>
    </source>
</reference>
<name>A0ABN8DNP2_9VIBR</name>
<dbReference type="RefSeq" id="WP_237464105.1">
    <property type="nucleotide sequence ID" value="NZ_CAKLDI010000001.1"/>
</dbReference>
<dbReference type="InterPro" id="IPR005503">
    <property type="entry name" value="FliL"/>
</dbReference>
<evidence type="ECO:0000256" key="8">
    <source>
        <dbReference type="ARBA" id="ARBA00022989"/>
    </source>
</evidence>
<evidence type="ECO:0000256" key="1">
    <source>
        <dbReference type="ARBA" id="ARBA00002254"/>
    </source>
</evidence>
<dbReference type="EMBL" id="CAKLDI010000001">
    <property type="protein sequence ID" value="CAH0532295.1"/>
    <property type="molecule type" value="Genomic_DNA"/>
</dbReference>
<protein>
    <recommendedName>
        <fullName evidence="10">Flagellar protein FliL</fullName>
    </recommendedName>
</protein>
<evidence type="ECO:0000256" key="9">
    <source>
        <dbReference type="ARBA" id="ARBA00023136"/>
    </source>
</evidence>
<comment type="subcellular location">
    <subcellularLocation>
        <location evidence="10">Cell inner membrane</location>
    </subcellularLocation>
    <subcellularLocation>
        <location evidence="2">Cell membrane</location>
        <topology evidence="2">Single-pass membrane protein</topology>
    </subcellularLocation>
</comment>
<dbReference type="Proteomes" id="UP000838672">
    <property type="component" value="Unassembled WGS sequence"/>
</dbReference>
<dbReference type="Pfam" id="PF03748">
    <property type="entry name" value="FliL"/>
    <property type="match status" value="1"/>
</dbReference>
<comment type="similarity">
    <text evidence="3 10">Belongs to the FliL family.</text>
</comment>
<evidence type="ECO:0000256" key="7">
    <source>
        <dbReference type="ARBA" id="ARBA00022779"/>
    </source>
</evidence>
<keyword evidence="4" id="KW-1003">Cell membrane</keyword>